<dbReference type="STRING" id="683228.GA0070617_2051"/>
<dbReference type="NCBIfam" id="NF033521">
    <property type="entry name" value="lasso_leader_L3"/>
    <property type="match status" value="1"/>
</dbReference>
<keyword evidence="3" id="KW-1185">Reference proteome</keyword>
<name>A0A1C6UE31_9ACTN</name>
<evidence type="ECO:0000256" key="1">
    <source>
        <dbReference type="SAM" id="MobiDB-lite"/>
    </source>
</evidence>
<accession>A0A1C6UE31</accession>
<reference evidence="2 3" key="1">
    <citation type="submission" date="2016-06" db="EMBL/GenBank/DDBJ databases">
        <authorList>
            <person name="Kjaerup R.B."/>
            <person name="Dalgaard T.S."/>
            <person name="Juul-Madsen H.R."/>
        </authorList>
    </citation>
    <scope>NUCLEOTIDE SEQUENCE [LARGE SCALE GENOMIC DNA]</scope>
    <source>
        <strain evidence="2 3">DSM 45577</strain>
    </source>
</reference>
<gene>
    <name evidence="2" type="ORF">GA0070617_2051</name>
</gene>
<dbReference type="EMBL" id="FMIA01000002">
    <property type="protein sequence ID" value="SCL52355.1"/>
    <property type="molecule type" value="Genomic_DNA"/>
</dbReference>
<feature type="region of interest" description="Disordered" evidence="1">
    <location>
        <begin position="1"/>
        <end position="21"/>
    </location>
</feature>
<dbReference type="Proteomes" id="UP000198937">
    <property type="component" value="Unassembled WGS sequence"/>
</dbReference>
<evidence type="ECO:0000313" key="3">
    <source>
        <dbReference type="Proteomes" id="UP000198937"/>
    </source>
</evidence>
<evidence type="ECO:0000313" key="2">
    <source>
        <dbReference type="EMBL" id="SCL52355.1"/>
    </source>
</evidence>
<organism evidence="2 3">
    <name type="scientific">Micromonospora yangpuensis</name>
    <dbReference type="NCBI Taxonomy" id="683228"/>
    <lineage>
        <taxon>Bacteria</taxon>
        <taxon>Bacillati</taxon>
        <taxon>Actinomycetota</taxon>
        <taxon>Actinomycetes</taxon>
        <taxon>Micromonosporales</taxon>
        <taxon>Micromonosporaceae</taxon>
        <taxon>Micromonospora</taxon>
    </lineage>
</organism>
<protein>
    <submittedName>
        <fullName evidence="2">Uncharacterized protein</fullName>
    </submittedName>
</protein>
<proteinExistence type="predicted"/>
<sequence length="58" mass="6060">MRMGVFVNVSPDSTNDSAPVADYQRPHLRRLGTLAELTQGGFPGVTDADGQSGVLGSI</sequence>
<dbReference type="AlphaFoldDB" id="A0A1C6UE31"/>